<reference evidence="1" key="1">
    <citation type="journal article" date="2020" name="Stud. Mycol.">
        <title>101 Dothideomycetes genomes: a test case for predicting lifestyles and emergence of pathogens.</title>
        <authorList>
            <person name="Haridas S."/>
            <person name="Albert R."/>
            <person name="Binder M."/>
            <person name="Bloem J."/>
            <person name="Labutti K."/>
            <person name="Salamov A."/>
            <person name="Andreopoulos B."/>
            <person name="Baker S."/>
            <person name="Barry K."/>
            <person name="Bills G."/>
            <person name="Bluhm B."/>
            <person name="Cannon C."/>
            <person name="Castanera R."/>
            <person name="Culley D."/>
            <person name="Daum C."/>
            <person name="Ezra D."/>
            <person name="Gonzalez J."/>
            <person name="Henrissat B."/>
            <person name="Kuo A."/>
            <person name="Liang C."/>
            <person name="Lipzen A."/>
            <person name="Lutzoni F."/>
            <person name="Magnuson J."/>
            <person name="Mondo S."/>
            <person name="Nolan M."/>
            <person name="Ohm R."/>
            <person name="Pangilinan J."/>
            <person name="Park H.-J."/>
            <person name="Ramirez L."/>
            <person name="Alfaro M."/>
            <person name="Sun H."/>
            <person name="Tritt A."/>
            <person name="Yoshinaga Y."/>
            <person name="Zwiers L.-H."/>
            <person name="Turgeon B."/>
            <person name="Goodwin S."/>
            <person name="Spatafora J."/>
            <person name="Crous P."/>
            <person name="Grigoriev I."/>
        </authorList>
    </citation>
    <scope>NUCLEOTIDE SEQUENCE</scope>
    <source>
        <strain evidence="1">CBS 627.86</strain>
    </source>
</reference>
<proteinExistence type="predicted"/>
<evidence type="ECO:0000313" key="1">
    <source>
        <dbReference type="EMBL" id="KAF2110819.1"/>
    </source>
</evidence>
<dbReference type="Proteomes" id="UP000799770">
    <property type="component" value="Unassembled WGS sequence"/>
</dbReference>
<dbReference type="AlphaFoldDB" id="A0A6A5YUF0"/>
<dbReference type="EMBL" id="ML977336">
    <property type="protein sequence ID" value="KAF2110819.1"/>
    <property type="molecule type" value="Genomic_DNA"/>
</dbReference>
<gene>
    <name evidence="1" type="ORF">BDV96DRAFT_666654</name>
</gene>
<protein>
    <submittedName>
        <fullName evidence="1">Uncharacterized protein</fullName>
    </submittedName>
</protein>
<sequence>MSKAGRVRGILGAGCHSTSTCTRMHHYRLEDLERGRFVHYLLKWKETGSKSTLSFLLYHWNITGSSTPPMPFLNGGPLVSSNGTSTNWYCFTSRTGSARCTENHTNSRPFLKDEGVLTKVTIFHLPLATSSALLNPSPLPTSSFGSNLGILKVSGSAMICSLHEAD</sequence>
<organism evidence="1 2">
    <name type="scientific">Lophiotrema nucula</name>
    <dbReference type="NCBI Taxonomy" id="690887"/>
    <lineage>
        <taxon>Eukaryota</taxon>
        <taxon>Fungi</taxon>
        <taxon>Dikarya</taxon>
        <taxon>Ascomycota</taxon>
        <taxon>Pezizomycotina</taxon>
        <taxon>Dothideomycetes</taxon>
        <taxon>Pleosporomycetidae</taxon>
        <taxon>Pleosporales</taxon>
        <taxon>Lophiotremataceae</taxon>
        <taxon>Lophiotrema</taxon>
    </lineage>
</organism>
<evidence type="ECO:0000313" key="2">
    <source>
        <dbReference type="Proteomes" id="UP000799770"/>
    </source>
</evidence>
<name>A0A6A5YUF0_9PLEO</name>
<accession>A0A6A5YUF0</accession>
<keyword evidence="2" id="KW-1185">Reference proteome</keyword>